<protein>
    <submittedName>
        <fullName evidence="7">EEF1A lysine methyltransferase 4 isoform X5</fullName>
    </submittedName>
</protein>
<feature type="region of interest" description="Disordered" evidence="4">
    <location>
        <begin position="1"/>
        <end position="32"/>
    </location>
</feature>
<proteinExistence type="inferred from homology"/>
<dbReference type="SUPFAM" id="SSF53335">
    <property type="entry name" value="S-adenosyl-L-methionine-dependent methyltransferases"/>
    <property type="match status" value="1"/>
</dbReference>
<evidence type="ECO:0000256" key="4">
    <source>
        <dbReference type="SAM" id="MobiDB-lite"/>
    </source>
</evidence>
<evidence type="ECO:0000259" key="5">
    <source>
        <dbReference type="Pfam" id="PF08241"/>
    </source>
</evidence>
<dbReference type="InterPro" id="IPR051419">
    <property type="entry name" value="Lys/N-term_MeTrsfase_sf"/>
</dbReference>
<keyword evidence="6" id="KW-1185">Reference proteome</keyword>
<gene>
    <name evidence="7" type="primary">LOC101987384</name>
</gene>
<accession>A0ABM0LMB8</accession>
<evidence type="ECO:0000256" key="1">
    <source>
        <dbReference type="ARBA" id="ARBA00008361"/>
    </source>
</evidence>
<dbReference type="InterPro" id="IPR029063">
    <property type="entry name" value="SAM-dependent_MTases_sf"/>
</dbReference>
<dbReference type="Pfam" id="PF08241">
    <property type="entry name" value="Methyltransf_11"/>
    <property type="match status" value="1"/>
</dbReference>
<dbReference type="PANTHER" id="PTHR12176:SF80">
    <property type="entry name" value="EEF1A LYSINE METHYLTRANSFERASE 4"/>
    <property type="match status" value="1"/>
</dbReference>
<dbReference type="InterPro" id="IPR013216">
    <property type="entry name" value="Methyltransf_11"/>
</dbReference>
<dbReference type="GeneID" id="101987384"/>
<reference evidence="7" key="1">
    <citation type="submission" date="2025-08" db="UniProtKB">
        <authorList>
            <consortium name="RefSeq"/>
        </authorList>
    </citation>
    <scope>IDENTIFICATION</scope>
</reference>
<evidence type="ECO:0000256" key="3">
    <source>
        <dbReference type="ARBA" id="ARBA00022679"/>
    </source>
</evidence>
<dbReference type="PANTHER" id="PTHR12176">
    <property type="entry name" value="SAM-DEPENDENT METHYLTRANSFERASE SUPERFAMILY PROTEIN"/>
    <property type="match status" value="1"/>
</dbReference>
<dbReference type="Proteomes" id="UP000694915">
    <property type="component" value="Unplaced"/>
</dbReference>
<feature type="domain" description="Methyltransferase type 11" evidence="5">
    <location>
        <begin position="107"/>
        <end position="215"/>
    </location>
</feature>
<keyword evidence="2 7" id="KW-0489">Methyltransferase</keyword>
<evidence type="ECO:0000313" key="7">
    <source>
        <dbReference type="RefSeq" id="XP_005369006.2"/>
    </source>
</evidence>
<organism evidence="6 7">
    <name type="scientific">Microtus ochrogaster</name>
    <name type="common">Prairie vole</name>
    <dbReference type="NCBI Taxonomy" id="79684"/>
    <lineage>
        <taxon>Eukaryota</taxon>
        <taxon>Metazoa</taxon>
        <taxon>Chordata</taxon>
        <taxon>Craniata</taxon>
        <taxon>Vertebrata</taxon>
        <taxon>Euteleostomi</taxon>
        <taxon>Mammalia</taxon>
        <taxon>Eutheria</taxon>
        <taxon>Euarchontoglires</taxon>
        <taxon>Glires</taxon>
        <taxon>Rodentia</taxon>
        <taxon>Myomorpha</taxon>
        <taxon>Muroidea</taxon>
        <taxon>Cricetidae</taxon>
        <taxon>Arvicolinae</taxon>
        <taxon>Microtus</taxon>
    </lineage>
</organism>
<evidence type="ECO:0000256" key="2">
    <source>
        <dbReference type="ARBA" id="ARBA00022603"/>
    </source>
</evidence>
<sequence>MTEVPRVRSEHLQERAEPQAPPPSSYLSDWAPKLRPGCTAAQSMASLPTSVSSPELPEQNFQYREVQYWDQRYKDATDSGPYEWFGDFASFRALLEPELCPEDRILVLGCGNSALSYELFLGGFPNVTSVDYSPVVVAAMQVRYAHVPSLRWETMDVRALDFPGDSFDVVLEKGTLDALLAGERDPWNVSSEGVHTVDQVLTEVSRVLVPGGRFISMTSAGPHFRSRHYAQSHYGWSLRHTTYGSGFHFHFYVMQKGRELSMAQLALGAQLLLPPSPPASPCFLQDSDNEDFLSAIHL</sequence>
<name>A0ABM0LMB8_MICOH</name>
<feature type="compositionally biased region" description="Basic and acidic residues" evidence="4">
    <location>
        <begin position="1"/>
        <end position="17"/>
    </location>
</feature>
<keyword evidence="3" id="KW-0808">Transferase</keyword>
<dbReference type="GO" id="GO:0032259">
    <property type="term" value="P:methylation"/>
    <property type="evidence" value="ECO:0007669"/>
    <property type="project" value="UniProtKB-KW"/>
</dbReference>
<dbReference type="CDD" id="cd02440">
    <property type="entry name" value="AdoMet_MTases"/>
    <property type="match status" value="1"/>
</dbReference>
<dbReference type="GO" id="GO:0008168">
    <property type="term" value="F:methyltransferase activity"/>
    <property type="evidence" value="ECO:0007669"/>
    <property type="project" value="UniProtKB-KW"/>
</dbReference>
<dbReference type="RefSeq" id="XP_005369006.2">
    <property type="nucleotide sequence ID" value="XM_005368949.2"/>
</dbReference>
<dbReference type="Gene3D" id="3.40.50.150">
    <property type="entry name" value="Vaccinia Virus protein VP39"/>
    <property type="match status" value="1"/>
</dbReference>
<comment type="similarity">
    <text evidence="1">Belongs to the methyltransferase superfamily.</text>
</comment>
<evidence type="ECO:0000313" key="6">
    <source>
        <dbReference type="Proteomes" id="UP000694915"/>
    </source>
</evidence>